<dbReference type="Gene3D" id="3.55.50.10">
    <property type="entry name" value="Baseplate protein-like domains"/>
    <property type="match status" value="1"/>
</dbReference>
<keyword evidence="3" id="KW-0964">Secreted</keyword>
<dbReference type="InterPro" id="IPR037026">
    <property type="entry name" value="Vgr_OB-fold_dom_sf"/>
</dbReference>
<dbReference type="RefSeq" id="WP_051594455.1">
    <property type="nucleotide sequence ID" value="NZ_JHEM01000029.1"/>
</dbReference>
<dbReference type="PANTHER" id="PTHR32305:SF15">
    <property type="entry name" value="PROTEIN RHSA-RELATED"/>
    <property type="match status" value="1"/>
</dbReference>
<accession>A0ABR4QV45</accession>
<protein>
    <submittedName>
        <fullName evidence="6">Phage-like baseplate assembly protein</fullName>
    </submittedName>
</protein>
<proteinExistence type="inferred from homology"/>
<keyword evidence="7" id="KW-1185">Reference proteome</keyword>
<dbReference type="Gene3D" id="2.30.110.50">
    <property type="match status" value="1"/>
</dbReference>
<dbReference type="NCBIfam" id="TIGR03361">
    <property type="entry name" value="VI_Rhs_Vgr"/>
    <property type="match status" value="1"/>
</dbReference>
<evidence type="ECO:0000259" key="5">
    <source>
        <dbReference type="Pfam" id="PF22178"/>
    </source>
</evidence>
<dbReference type="NCBIfam" id="TIGR01646">
    <property type="entry name" value="vgr_GE"/>
    <property type="match status" value="1"/>
</dbReference>
<evidence type="ECO:0000256" key="3">
    <source>
        <dbReference type="ARBA" id="ARBA00022525"/>
    </source>
</evidence>
<dbReference type="Gene3D" id="4.10.220.110">
    <property type="match status" value="1"/>
</dbReference>
<reference evidence="6 7" key="1">
    <citation type="submission" date="2014-03" db="EMBL/GenBank/DDBJ databases">
        <title>Genome sequence of Bordetella hinzii.</title>
        <authorList>
            <person name="Register K."/>
            <person name="Harvill E."/>
            <person name="Goodfield L.L."/>
            <person name="Ivanov Y.V."/>
            <person name="Meyer J.A."/>
            <person name="Muse S.J."/>
            <person name="Jacobs N."/>
            <person name="Bendor L."/>
            <person name="Smallridge W.E."/>
            <person name="Brinkac L.M."/>
            <person name="Sanka R."/>
            <person name="Kim M."/>
            <person name="Losada L."/>
        </authorList>
    </citation>
    <scope>NUCLEOTIDE SEQUENCE [LARGE SCALE GENOMIC DNA]</scope>
    <source>
        <strain evidence="6 7">OH87 BAL007II</strain>
    </source>
</reference>
<comment type="similarity">
    <text evidence="2">Belongs to the VgrG protein family.</text>
</comment>
<comment type="subcellular location">
    <subcellularLocation>
        <location evidence="1">Secreted</location>
    </subcellularLocation>
</comment>
<feature type="domain" description="Gp5/Type VI secretion system Vgr protein OB-fold" evidence="4">
    <location>
        <begin position="369"/>
        <end position="436"/>
    </location>
</feature>
<evidence type="ECO:0000256" key="1">
    <source>
        <dbReference type="ARBA" id="ARBA00004613"/>
    </source>
</evidence>
<dbReference type="SUPFAM" id="SSF69279">
    <property type="entry name" value="Phage tail proteins"/>
    <property type="match status" value="2"/>
</dbReference>
<dbReference type="InterPro" id="IPR006533">
    <property type="entry name" value="T6SS_Vgr_RhsGE"/>
</dbReference>
<gene>
    <name evidence="6" type="ORF">L544_0319</name>
</gene>
<sequence>MNTARHADRQDGWLGKVDSALGRDVLLLESMRGREALSELFDFRLCLRSARRDVDPAAMIGSAMTLRVQRRGGAPRFFHGVVTFFSCQGADARNAWYEARLQPGMCAMASGRDRRIFQDMSAPDIVLALLREQGVVVSSRLAAGDYPVREYCVQFDESGFDFVSRLMEEEGIFYFFEFSERGHLLVLADAPSAHPDCEQAPVLTYARQDPGRAAISRFEAARHIEAPAPVLADHDDLNANGLHTGGGPGRRFYRYPGKYQKPADGKRKADILAAALRVQSVAVSAESECEHLRAGVRFRLQGHPDARHDQSYVVKAVEHDLHQGAYGNRIEAFPESLAFRPLPSTPWPKVSGVHTAVVAGPPGEEIWTDDHGRVKVKFHWDDGPGANEQASCWMRVSQPLAGQGWGAWFLPRVGQEVVVAYVDGDPDRPMVVGTVYNLKQGLPLDLPAQQAQTLLRSRSTRQGQAGNELRMDDRSGEEELYLRAQKDMKVEVQALLSTLAGQGETHCIEKGDRLVRVAEGNERHEVQGSREVRVSGDEAHVNAARFRRDVSGDCVLTVSGNLTIDVRGGLTIKTMGGYSLESAATVSVKGLSIEQSATATQTLDGGGLLRVKGGLVKVN</sequence>
<dbReference type="Gene3D" id="2.40.50.230">
    <property type="entry name" value="Gp5 N-terminal domain"/>
    <property type="match status" value="1"/>
</dbReference>
<dbReference type="PANTHER" id="PTHR32305">
    <property type="match status" value="1"/>
</dbReference>
<dbReference type="Pfam" id="PF05954">
    <property type="entry name" value="Phage_GPD"/>
    <property type="match status" value="1"/>
</dbReference>
<name>A0ABR4QV45_9BORD</name>
<comment type="caution">
    <text evidence="6">The sequence shown here is derived from an EMBL/GenBank/DDBJ whole genome shotgun (WGS) entry which is preliminary data.</text>
</comment>
<dbReference type="SUPFAM" id="SSF69349">
    <property type="entry name" value="Phage fibre proteins"/>
    <property type="match status" value="1"/>
</dbReference>
<dbReference type="EMBL" id="JHEM01000029">
    <property type="protein sequence ID" value="KCB21778.1"/>
    <property type="molecule type" value="Genomic_DNA"/>
</dbReference>
<evidence type="ECO:0000259" key="4">
    <source>
        <dbReference type="Pfam" id="PF04717"/>
    </source>
</evidence>
<dbReference type="Proteomes" id="UP000025748">
    <property type="component" value="Unassembled WGS sequence"/>
</dbReference>
<dbReference type="InterPro" id="IPR054030">
    <property type="entry name" value="Gp5_Vgr_C"/>
</dbReference>
<evidence type="ECO:0000256" key="2">
    <source>
        <dbReference type="ARBA" id="ARBA00005558"/>
    </source>
</evidence>
<dbReference type="InterPro" id="IPR050708">
    <property type="entry name" value="T6SS_VgrG/RHS"/>
</dbReference>
<evidence type="ECO:0000313" key="6">
    <source>
        <dbReference type="EMBL" id="KCB21778.1"/>
    </source>
</evidence>
<organism evidence="6 7">
    <name type="scientific">Bordetella hinzii OH87 BAL007II</name>
    <dbReference type="NCBI Taxonomy" id="1331262"/>
    <lineage>
        <taxon>Bacteria</taxon>
        <taxon>Pseudomonadati</taxon>
        <taxon>Pseudomonadota</taxon>
        <taxon>Betaproteobacteria</taxon>
        <taxon>Burkholderiales</taxon>
        <taxon>Alcaligenaceae</taxon>
        <taxon>Bordetella</taxon>
    </lineage>
</organism>
<dbReference type="Pfam" id="PF04717">
    <property type="entry name" value="Phage_base_V"/>
    <property type="match status" value="1"/>
</dbReference>
<dbReference type="InterPro" id="IPR017847">
    <property type="entry name" value="T6SS_RhsGE_Vgr_subset"/>
</dbReference>
<feature type="domain" description="Gp5/Type VI secretion system Vgr C-terminal trimerisation" evidence="5">
    <location>
        <begin position="455"/>
        <end position="566"/>
    </location>
</feature>
<dbReference type="InterPro" id="IPR006531">
    <property type="entry name" value="Gp5/Vgr_OB"/>
</dbReference>
<evidence type="ECO:0000313" key="7">
    <source>
        <dbReference type="Proteomes" id="UP000025748"/>
    </source>
</evidence>
<dbReference type="SUPFAM" id="SSF69255">
    <property type="entry name" value="gp5 N-terminal domain-like"/>
    <property type="match status" value="1"/>
</dbReference>
<dbReference type="Pfam" id="PF22178">
    <property type="entry name" value="Gp5_trimer_C"/>
    <property type="match status" value="1"/>
</dbReference>